<dbReference type="AlphaFoldDB" id="A0A5B7KDI6"/>
<gene>
    <name evidence="1" type="ORF">E2C01_100524</name>
</gene>
<dbReference type="EMBL" id="VSRR010142947">
    <property type="protein sequence ID" value="MPD04814.1"/>
    <property type="molecule type" value="Genomic_DNA"/>
</dbReference>
<dbReference type="Proteomes" id="UP000324222">
    <property type="component" value="Unassembled WGS sequence"/>
</dbReference>
<proteinExistence type="predicted"/>
<reference evidence="1 2" key="1">
    <citation type="submission" date="2019-05" db="EMBL/GenBank/DDBJ databases">
        <title>Another draft genome of Portunus trituberculatus and its Hox gene families provides insights of decapod evolution.</title>
        <authorList>
            <person name="Jeong J.-H."/>
            <person name="Song I."/>
            <person name="Kim S."/>
            <person name="Choi T."/>
            <person name="Kim D."/>
            <person name="Ryu S."/>
            <person name="Kim W."/>
        </authorList>
    </citation>
    <scope>NUCLEOTIDE SEQUENCE [LARGE SCALE GENOMIC DNA]</scope>
    <source>
        <tissue evidence="1">Muscle</tissue>
    </source>
</reference>
<organism evidence="1 2">
    <name type="scientific">Portunus trituberculatus</name>
    <name type="common">Swimming crab</name>
    <name type="synonym">Neptunus trituberculatus</name>
    <dbReference type="NCBI Taxonomy" id="210409"/>
    <lineage>
        <taxon>Eukaryota</taxon>
        <taxon>Metazoa</taxon>
        <taxon>Ecdysozoa</taxon>
        <taxon>Arthropoda</taxon>
        <taxon>Crustacea</taxon>
        <taxon>Multicrustacea</taxon>
        <taxon>Malacostraca</taxon>
        <taxon>Eumalacostraca</taxon>
        <taxon>Eucarida</taxon>
        <taxon>Decapoda</taxon>
        <taxon>Pleocyemata</taxon>
        <taxon>Brachyura</taxon>
        <taxon>Eubrachyura</taxon>
        <taxon>Portunoidea</taxon>
        <taxon>Portunidae</taxon>
        <taxon>Portuninae</taxon>
        <taxon>Portunus</taxon>
    </lineage>
</organism>
<keyword evidence="2" id="KW-1185">Reference proteome</keyword>
<evidence type="ECO:0000313" key="1">
    <source>
        <dbReference type="EMBL" id="MPD04814.1"/>
    </source>
</evidence>
<comment type="caution">
    <text evidence="1">The sequence shown here is derived from an EMBL/GenBank/DDBJ whole genome shotgun (WGS) entry which is preliminary data.</text>
</comment>
<accession>A0A5B7KDI6</accession>
<evidence type="ECO:0000313" key="2">
    <source>
        <dbReference type="Proteomes" id="UP000324222"/>
    </source>
</evidence>
<name>A0A5B7KDI6_PORTR</name>
<sequence length="62" mass="6652">MARLSACSCHSYGLRYEFAIARDGAVQAAGELVAPSLLGLSCCHYATPRHNTPLHHSMGTYS</sequence>
<protein>
    <submittedName>
        <fullName evidence="1">Uncharacterized protein</fullName>
    </submittedName>
</protein>